<dbReference type="EMBL" id="MU155131">
    <property type="protein sequence ID" value="KAF9486136.1"/>
    <property type="molecule type" value="Genomic_DNA"/>
</dbReference>
<sequence length="97" mass="10882">MLSSFSSPRHPLHIFRYKQGFVPVALQNNTPLKWTERVQLSQPRIQGRSDARCPASGTCSGLVVALYICLPPSTYPHISRSLQCLFSDEPCAHRRGD</sequence>
<keyword evidence="2" id="KW-1185">Reference proteome</keyword>
<accession>A0A9P5ZHV0</accession>
<gene>
    <name evidence="1" type="ORF">BDN70DRAFT_236374</name>
</gene>
<evidence type="ECO:0000313" key="2">
    <source>
        <dbReference type="Proteomes" id="UP000807469"/>
    </source>
</evidence>
<comment type="caution">
    <text evidence="1">The sequence shown here is derived from an EMBL/GenBank/DDBJ whole genome shotgun (WGS) entry which is preliminary data.</text>
</comment>
<organism evidence="1 2">
    <name type="scientific">Pholiota conissans</name>
    <dbReference type="NCBI Taxonomy" id="109636"/>
    <lineage>
        <taxon>Eukaryota</taxon>
        <taxon>Fungi</taxon>
        <taxon>Dikarya</taxon>
        <taxon>Basidiomycota</taxon>
        <taxon>Agaricomycotina</taxon>
        <taxon>Agaricomycetes</taxon>
        <taxon>Agaricomycetidae</taxon>
        <taxon>Agaricales</taxon>
        <taxon>Agaricineae</taxon>
        <taxon>Strophariaceae</taxon>
        <taxon>Pholiota</taxon>
    </lineage>
</organism>
<reference evidence="1" key="1">
    <citation type="submission" date="2020-11" db="EMBL/GenBank/DDBJ databases">
        <authorList>
            <consortium name="DOE Joint Genome Institute"/>
            <person name="Ahrendt S."/>
            <person name="Riley R."/>
            <person name="Andreopoulos W."/>
            <person name="Labutti K."/>
            <person name="Pangilinan J."/>
            <person name="Ruiz-Duenas F.J."/>
            <person name="Barrasa J.M."/>
            <person name="Sanchez-Garcia M."/>
            <person name="Camarero S."/>
            <person name="Miyauchi S."/>
            <person name="Serrano A."/>
            <person name="Linde D."/>
            <person name="Babiker R."/>
            <person name="Drula E."/>
            <person name="Ayuso-Fernandez I."/>
            <person name="Pacheco R."/>
            <person name="Padilla G."/>
            <person name="Ferreira P."/>
            <person name="Barriuso J."/>
            <person name="Kellner H."/>
            <person name="Castanera R."/>
            <person name="Alfaro M."/>
            <person name="Ramirez L."/>
            <person name="Pisabarro A.G."/>
            <person name="Kuo A."/>
            <person name="Tritt A."/>
            <person name="Lipzen A."/>
            <person name="He G."/>
            <person name="Yan M."/>
            <person name="Ng V."/>
            <person name="Cullen D."/>
            <person name="Martin F."/>
            <person name="Rosso M.-N."/>
            <person name="Henrissat B."/>
            <person name="Hibbett D."/>
            <person name="Martinez A.T."/>
            <person name="Grigoriev I.V."/>
        </authorList>
    </citation>
    <scope>NUCLEOTIDE SEQUENCE</scope>
    <source>
        <strain evidence="1">CIRM-BRFM 674</strain>
    </source>
</reference>
<protein>
    <submittedName>
        <fullName evidence="1">Uncharacterized protein</fullName>
    </submittedName>
</protein>
<dbReference type="AlphaFoldDB" id="A0A9P5ZHV0"/>
<evidence type="ECO:0000313" key="1">
    <source>
        <dbReference type="EMBL" id="KAF9486136.1"/>
    </source>
</evidence>
<dbReference type="Proteomes" id="UP000807469">
    <property type="component" value="Unassembled WGS sequence"/>
</dbReference>
<proteinExistence type="predicted"/>
<name>A0A9P5ZHV0_9AGAR</name>